<evidence type="ECO:0000256" key="1">
    <source>
        <dbReference type="ARBA" id="ARBA00004651"/>
    </source>
</evidence>
<feature type="transmembrane region" description="Helical" evidence="5">
    <location>
        <begin position="378"/>
        <end position="400"/>
    </location>
</feature>
<dbReference type="InterPro" id="IPR036259">
    <property type="entry name" value="MFS_trans_sf"/>
</dbReference>
<dbReference type="GO" id="GO:0005886">
    <property type="term" value="C:plasma membrane"/>
    <property type="evidence" value="ECO:0007669"/>
    <property type="project" value="UniProtKB-SubCell"/>
</dbReference>
<feature type="transmembrane region" description="Helical" evidence="5">
    <location>
        <begin position="160"/>
        <end position="181"/>
    </location>
</feature>
<dbReference type="SUPFAM" id="SSF103473">
    <property type="entry name" value="MFS general substrate transporter"/>
    <property type="match status" value="1"/>
</dbReference>
<proteinExistence type="predicted"/>
<dbReference type="InterPro" id="IPR020846">
    <property type="entry name" value="MFS_dom"/>
</dbReference>
<feature type="transmembrane region" description="Helical" evidence="5">
    <location>
        <begin position="59"/>
        <end position="80"/>
    </location>
</feature>
<feature type="domain" description="Major facilitator superfamily (MFS) profile" evidence="6">
    <location>
        <begin position="226"/>
        <end position="413"/>
    </location>
</feature>
<comment type="caution">
    <text evidence="7">The sequence shown here is derived from an EMBL/GenBank/DDBJ whole genome shotgun (WGS) entry which is preliminary data.</text>
</comment>
<feature type="transmembrane region" description="Helical" evidence="5">
    <location>
        <begin position="226"/>
        <end position="251"/>
    </location>
</feature>
<organism evidence="7 8">
    <name type="scientific">Rhodococcus wratislaviensis</name>
    <name type="common">Tsukamurella wratislaviensis</name>
    <dbReference type="NCBI Taxonomy" id="44752"/>
    <lineage>
        <taxon>Bacteria</taxon>
        <taxon>Bacillati</taxon>
        <taxon>Actinomycetota</taxon>
        <taxon>Actinomycetes</taxon>
        <taxon>Mycobacteriales</taxon>
        <taxon>Nocardiaceae</taxon>
        <taxon>Rhodococcus</taxon>
    </lineage>
</organism>
<feature type="transmembrane region" description="Helical" evidence="5">
    <location>
        <begin position="292"/>
        <end position="310"/>
    </location>
</feature>
<dbReference type="PANTHER" id="PTHR23542">
    <property type="match status" value="1"/>
</dbReference>
<evidence type="ECO:0000256" key="5">
    <source>
        <dbReference type="SAM" id="Phobius"/>
    </source>
</evidence>
<feature type="transmembrane region" description="Helical" evidence="5">
    <location>
        <begin position="120"/>
        <end position="139"/>
    </location>
</feature>
<evidence type="ECO:0000256" key="4">
    <source>
        <dbReference type="ARBA" id="ARBA00023136"/>
    </source>
</evidence>
<keyword evidence="4 5" id="KW-0472">Membrane</keyword>
<evidence type="ECO:0000256" key="3">
    <source>
        <dbReference type="ARBA" id="ARBA00022989"/>
    </source>
</evidence>
<sequence length="413" mass="42211">MLAVAATICEARRVLGTYRQIFAAPGSAAFSAAGFVARVPIAMVGIGIVTMLSELRGDYALAGALAAVFALTYAFITPVVSRAVDRYGQSRVLPVASGISATSLAAMLLCVRFGTPDWVLFVWAVPAGCMPTIGAMVRARWTELYRGTPLLRTAFAFEAVVDELCFIAGPVVSVGLSVTVFPEAGPLAGLVLLVVGTLALVAQRGTEPPVHSSPDGGRPSVVRTPALWILVAVMVSMGTIFGVIDVGAIAFTRSHDAPASATVVLALFATGSAVAGLVFGAVRVPASLRKQLMVAVLAVAVLMVPLLLAGSIPALAVAYAMAGMTVAPIMIVTTGLVEQIVPAAALTEGITWIVTGLGVGVAVGSALAGRMIDEFGTTAGYAVAAVAALLASMVTPWLFVKQSASTERPSSTR</sequence>
<feature type="transmembrane region" description="Helical" evidence="5">
    <location>
        <begin position="316"/>
        <end position="337"/>
    </location>
</feature>
<reference evidence="7 8" key="1">
    <citation type="submission" date="2018-11" db="EMBL/GenBank/DDBJ databases">
        <title>Microbial catabolism of amino acid.</title>
        <authorList>
            <person name="Hibi M."/>
            <person name="Ogawa J."/>
        </authorList>
    </citation>
    <scope>NUCLEOTIDE SEQUENCE [LARGE SCALE GENOMIC DNA]</scope>
    <source>
        <strain evidence="7 8">C31-06</strain>
    </source>
</reference>
<name>A0A402CJX5_RHOWR</name>
<dbReference type="Proteomes" id="UP000287519">
    <property type="component" value="Unassembled WGS sequence"/>
</dbReference>
<feature type="transmembrane region" description="Helical" evidence="5">
    <location>
        <begin position="187"/>
        <end position="205"/>
    </location>
</feature>
<keyword evidence="3 5" id="KW-1133">Transmembrane helix</keyword>
<evidence type="ECO:0000313" key="7">
    <source>
        <dbReference type="EMBL" id="GCE43924.1"/>
    </source>
</evidence>
<dbReference type="PROSITE" id="PS50850">
    <property type="entry name" value="MFS"/>
    <property type="match status" value="1"/>
</dbReference>
<evidence type="ECO:0000313" key="8">
    <source>
        <dbReference type="Proteomes" id="UP000287519"/>
    </source>
</evidence>
<feature type="transmembrane region" description="Helical" evidence="5">
    <location>
        <begin position="28"/>
        <end position="53"/>
    </location>
</feature>
<dbReference type="GO" id="GO:0022857">
    <property type="term" value="F:transmembrane transporter activity"/>
    <property type="evidence" value="ECO:0007669"/>
    <property type="project" value="InterPro"/>
</dbReference>
<dbReference type="Gene3D" id="1.20.1250.20">
    <property type="entry name" value="MFS general substrate transporter like domains"/>
    <property type="match status" value="2"/>
</dbReference>
<keyword evidence="8" id="KW-1185">Reference proteome</keyword>
<dbReference type="AlphaFoldDB" id="A0A402CJX5"/>
<feature type="transmembrane region" description="Helical" evidence="5">
    <location>
        <begin position="92"/>
        <end position="114"/>
    </location>
</feature>
<accession>A0A402CJX5</accession>
<keyword evidence="2 5" id="KW-0812">Transmembrane</keyword>
<dbReference type="Pfam" id="PF07690">
    <property type="entry name" value="MFS_1"/>
    <property type="match status" value="1"/>
</dbReference>
<gene>
    <name evidence="7" type="ORF">Rhow_008222</name>
</gene>
<dbReference type="PANTHER" id="PTHR23542:SF1">
    <property type="entry name" value="MAJOR FACILITATOR SUPERFAMILY (MFS) PROFILE DOMAIN-CONTAINING PROTEIN"/>
    <property type="match status" value="1"/>
</dbReference>
<comment type="subcellular location">
    <subcellularLocation>
        <location evidence="1">Cell membrane</location>
        <topology evidence="1">Multi-pass membrane protein</topology>
    </subcellularLocation>
</comment>
<feature type="transmembrane region" description="Helical" evidence="5">
    <location>
        <begin position="349"/>
        <end position="372"/>
    </location>
</feature>
<evidence type="ECO:0000259" key="6">
    <source>
        <dbReference type="PROSITE" id="PS50850"/>
    </source>
</evidence>
<evidence type="ECO:0000256" key="2">
    <source>
        <dbReference type="ARBA" id="ARBA00022692"/>
    </source>
</evidence>
<protein>
    <submittedName>
        <fullName evidence="7">Transporter, MFS superfamily</fullName>
    </submittedName>
</protein>
<feature type="transmembrane region" description="Helical" evidence="5">
    <location>
        <begin position="257"/>
        <end position="280"/>
    </location>
</feature>
<dbReference type="EMBL" id="BHYM01000083">
    <property type="protein sequence ID" value="GCE43924.1"/>
    <property type="molecule type" value="Genomic_DNA"/>
</dbReference>
<dbReference type="InterPro" id="IPR011701">
    <property type="entry name" value="MFS"/>
</dbReference>